<keyword evidence="3 5" id="KW-0949">S-adenosyl-L-methionine</keyword>
<keyword evidence="4 5" id="KW-0671">Queuosine biosynthesis</keyword>
<dbReference type="SUPFAM" id="SSF111337">
    <property type="entry name" value="QueA-like"/>
    <property type="match status" value="1"/>
</dbReference>
<name>A0ABP8HCK8_9BACT</name>
<keyword evidence="7" id="KW-1185">Reference proteome</keyword>
<evidence type="ECO:0000256" key="4">
    <source>
        <dbReference type="ARBA" id="ARBA00022785"/>
    </source>
</evidence>
<sequence>MEDLLIEQYDYPLPDHRIAAQPLSRRDASRLLVYRNGAITDSRFTELPHFLTPGGRIFLNDTRVIEARLFFQKETGGIIELFCLEPYEPAEMTAALGAEGRVRWRCLVGGASKWKHGLVLEKPLTVGGVEVRLQALFISKEPEDFIIELRWNSSHHFAEILHVAGNIPLPPYIKRAAAETDAERYQTIFARQEGSVAAPTAALHFSPEVMEGLAAREIRPRYITLNVGAGTFKPVKADTISGHVMHGEHFTVTRAALQDLRREGPLVAVGTTTLRTLESLYWLGVKNAGRTGFDGNLDQWEAYDLDGDRSYAEALSVLEARLDATGASELHCRTSLLIRPGYRFRSADALVTNFHQPRSTLLFLVAAFIGPGWEKVYRHALDNDYRFLSYGDSSLLFREG</sequence>
<reference evidence="7" key="1">
    <citation type="journal article" date="2019" name="Int. J. Syst. Evol. Microbiol.">
        <title>The Global Catalogue of Microorganisms (GCM) 10K type strain sequencing project: providing services to taxonomists for standard genome sequencing and annotation.</title>
        <authorList>
            <consortium name="The Broad Institute Genomics Platform"/>
            <consortium name="The Broad Institute Genome Sequencing Center for Infectious Disease"/>
            <person name="Wu L."/>
            <person name="Ma J."/>
        </authorList>
    </citation>
    <scope>NUCLEOTIDE SEQUENCE [LARGE SCALE GENOMIC DNA]</scope>
    <source>
        <strain evidence="7">JCM 17919</strain>
    </source>
</reference>
<evidence type="ECO:0000256" key="2">
    <source>
        <dbReference type="ARBA" id="ARBA00022679"/>
    </source>
</evidence>
<dbReference type="PANTHER" id="PTHR30307">
    <property type="entry name" value="S-ADENOSYLMETHIONINE:TRNA RIBOSYLTRANSFERASE-ISOMERASE"/>
    <property type="match status" value="1"/>
</dbReference>
<dbReference type="Gene3D" id="2.40.10.240">
    <property type="entry name" value="QueA-like"/>
    <property type="match status" value="1"/>
</dbReference>
<dbReference type="Gene3D" id="3.40.1780.10">
    <property type="entry name" value="QueA-like"/>
    <property type="match status" value="1"/>
</dbReference>
<dbReference type="PANTHER" id="PTHR30307:SF0">
    <property type="entry name" value="S-ADENOSYLMETHIONINE:TRNA RIBOSYLTRANSFERASE-ISOMERASE"/>
    <property type="match status" value="1"/>
</dbReference>
<dbReference type="HAMAP" id="MF_00113">
    <property type="entry name" value="QueA"/>
    <property type="match status" value="1"/>
</dbReference>
<comment type="subcellular location">
    <subcellularLocation>
        <location evidence="5">Cytoplasm</location>
    </subcellularLocation>
</comment>
<comment type="function">
    <text evidence="5">Transfers and isomerizes the ribose moiety from AdoMet to the 7-aminomethyl group of 7-deazaguanine (preQ1-tRNA) to give epoxyqueuosine (oQ-tRNA).</text>
</comment>
<dbReference type="Pfam" id="PF02547">
    <property type="entry name" value="Queuosine_synth"/>
    <property type="match status" value="1"/>
</dbReference>
<dbReference type="InterPro" id="IPR003699">
    <property type="entry name" value="QueA"/>
</dbReference>
<gene>
    <name evidence="5" type="primary">queA</name>
    <name evidence="6" type="ORF">GCM10023184_33220</name>
</gene>
<dbReference type="InterPro" id="IPR036100">
    <property type="entry name" value="QueA_sf"/>
</dbReference>
<comment type="pathway">
    <text evidence="5">tRNA modification; tRNA-queuosine biosynthesis.</text>
</comment>
<comment type="similarity">
    <text evidence="5">Belongs to the QueA family.</text>
</comment>
<accession>A0ABP8HCK8</accession>
<evidence type="ECO:0000256" key="1">
    <source>
        <dbReference type="ARBA" id="ARBA00022490"/>
    </source>
</evidence>
<keyword evidence="1 5" id="KW-0963">Cytoplasm</keyword>
<comment type="caution">
    <text evidence="6">The sequence shown here is derived from an EMBL/GenBank/DDBJ whole genome shotgun (WGS) entry which is preliminary data.</text>
</comment>
<evidence type="ECO:0000313" key="6">
    <source>
        <dbReference type="EMBL" id="GAA4337406.1"/>
    </source>
</evidence>
<proteinExistence type="inferred from homology"/>
<evidence type="ECO:0000256" key="5">
    <source>
        <dbReference type="HAMAP-Rule" id="MF_00113"/>
    </source>
</evidence>
<dbReference type="RefSeq" id="WP_345256902.1">
    <property type="nucleotide sequence ID" value="NZ_BAABGY010000009.1"/>
</dbReference>
<protein>
    <recommendedName>
        <fullName evidence="5">S-adenosylmethionine:tRNA ribosyltransferase-isomerase</fullName>
        <ecNumber evidence="5">2.4.99.17</ecNumber>
    </recommendedName>
    <alternativeName>
        <fullName evidence="5">Queuosine biosynthesis protein QueA</fullName>
    </alternativeName>
</protein>
<comment type="catalytic activity">
    <reaction evidence="5">
        <text>7-aminomethyl-7-carbaguanosine(34) in tRNA + S-adenosyl-L-methionine = epoxyqueuosine(34) in tRNA + adenine + L-methionine + 2 H(+)</text>
        <dbReference type="Rhea" id="RHEA:32155"/>
        <dbReference type="Rhea" id="RHEA-COMP:10342"/>
        <dbReference type="Rhea" id="RHEA-COMP:18582"/>
        <dbReference type="ChEBI" id="CHEBI:15378"/>
        <dbReference type="ChEBI" id="CHEBI:16708"/>
        <dbReference type="ChEBI" id="CHEBI:57844"/>
        <dbReference type="ChEBI" id="CHEBI:59789"/>
        <dbReference type="ChEBI" id="CHEBI:82833"/>
        <dbReference type="ChEBI" id="CHEBI:194443"/>
        <dbReference type="EC" id="2.4.99.17"/>
    </reaction>
</comment>
<dbReference type="EMBL" id="BAABGY010000009">
    <property type="protein sequence ID" value="GAA4337406.1"/>
    <property type="molecule type" value="Genomic_DNA"/>
</dbReference>
<organism evidence="6 7">
    <name type="scientific">Flaviaesturariibacter amylovorans</name>
    <dbReference type="NCBI Taxonomy" id="1084520"/>
    <lineage>
        <taxon>Bacteria</taxon>
        <taxon>Pseudomonadati</taxon>
        <taxon>Bacteroidota</taxon>
        <taxon>Chitinophagia</taxon>
        <taxon>Chitinophagales</taxon>
        <taxon>Chitinophagaceae</taxon>
        <taxon>Flaviaestuariibacter</taxon>
    </lineage>
</organism>
<evidence type="ECO:0000256" key="3">
    <source>
        <dbReference type="ARBA" id="ARBA00022691"/>
    </source>
</evidence>
<evidence type="ECO:0000313" key="7">
    <source>
        <dbReference type="Proteomes" id="UP001501725"/>
    </source>
</evidence>
<comment type="subunit">
    <text evidence="5">Monomer.</text>
</comment>
<dbReference type="EC" id="2.4.99.17" evidence="5"/>
<dbReference type="Proteomes" id="UP001501725">
    <property type="component" value="Unassembled WGS sequence"/>
</dbReference>
<keyword evidence="2 5" id="KW-0808">Transferase</keyword>
<dbReference type="InterPro" id="IPR042119">
    <property type="entry name" value="QueA_dom2"/>
</dbReference>
<dbReference type="InterPro" id="IPR042118">
    <property type="entry name" value="QueA_dom1"/>
</dbReference>